<dbReference type="AlphaFoldDB" id="A0A151S5H6"/>
<reference evidence="1" key="1">
    <citation type="journal article" date="2012" name="Nat. Biotechnol.">
        <title>Draft genome sequence of pigeonpea (Cajanus cajan), an orphan legume crop of resource-poor farmers.</title>
        <authorList>
            <person name="Varshney R.K."/>
            <person name="Chen W."/>
            <person name="Li Y."/>
            <person name="Bharti A.K."/>
            <person name="Saxena R.K."/>
            <person name="Schlueter J.A."/>
            <person name="Donoghue M.T."/>
            <person name="Azam S."/>
            <person name="Fan G."/>
            <person name="Whaley A.M."/>
            <person name="Farmer A.D."/>
            <person name="Sheridan J."/>
            <person name="Iwata A."/>
            <person name="Tuteja R."/>
            <person name="Penmetsa R.V."/>
            <person name="Wu W."/>
            <person name="Upadhyaya H.D."/>
            <person name="Yang S.P."/>
            <person name="Shah T."/>
            <person name="Saxena K.B."/>
            <person name="Michael T."/>
            <person name="McCombie W.R."/>
            <person name="Yang B."/>
            <person name="Zhang G."/>
            <person name="Yang H."/>
            <person name="Wang J."/>
            <person name="Spillane C."/>
            <person name="Cook D.R."/>
            <person name="May G.D."/>
            <person name="Xu X."/>
            <person name="Jackson S.A."/>
        </authorList>
    </citation>
    <scope>NUCLEOTIDE SEQUENCE [LARGE SCALE GENOMIC DNA]</scope>
</reference>
<dbReference type="InterPro" id="IPR021109">
    <property type="entry name" value="Peptidase_aspartic_dom_sf"/>
</dbReference>
<dbReference type="Gramene" id="C.cajan_28662.t">
    <property type="protein sequence ID" value="C.cajan_28662.t"/>
    <property type="gene ID" value="C.cajan_28662"/>
</dbReference>
<evidence type="ECO:0000313" key="2">
    <source>
        <dbReference type="Proteomes" id="UP000075243"/>
    </source>
</evidence>
<protein>
    <submittedName>
        <fullName evidence="1">Uncharacterized protein</fullName>
    </submittedName>
</protein>
<proteinExistence type="predicted"/>
<keyword evidence="2" id="KW-1185">Reference proteome</keyword>
<dbReference type="Proteomes" id="UP000075243">
    <property type="component" value="Unassembled WGS sequence"/>
</dbReference>
<name>A0A151S5H6_CAJCA</name>
<organism evidence="1 2">
    <name type="scientific">Cajanus cajan</name>
    <name type="common">Pigeon pea</name>
    <name type="synonym">Cajanus indicus</name>
    <dbReference type="NCBI Taxonomy" id="3821"/>
    <lineage>
        <taxon>Eukaryota</taxon>
        <taxon>Viridiplantae</taxon>
        <taxon>Streptophyta</taxon>
        <taxon>Embryophyta</taxon>
        <taxon>Tracheophyta</taxon>
        <taxon>Spermatophyta</taxon>
        <taxon>Magnoliopsida</taxon>
        <taxon>eudicotyledons</taxon>
        <taxon>Gunneridae</taxon>
        <taxon>Pentapetalae</taxon>
        <taxon>rosids</taxon>
        <taxon>fabids</taxon>
        <taxon>Fabales</taxon>
        <taxon>Fabaceae</taxon>
        <taxon>Papilionoideae</taxon>
        <taxon>50 kb inversion clade</taxon>
        <taxon>NPAAA clade</taxon>
        <taxon>indigoferoid/millettioid clade</taxon>
        <taxon>Phaseoleae</taxon>
        <taxon>Cajanus</taxon>
    </lineage>
</organism>
<gene>
    <name evidence="1" type="ORF">KK1_028197</name>
</gene>
<dbReference type="PANTHER" id="PTHR33067:SF35">
    <property type="entry name" value="ASPARTIC PEPTIDASE DDI1-TYPE DOMAIN-CONTAINING PROTEIN"/>
    <property type="match status" value="1"/>
</dbReference>
<dbReference type="Gene3D" id="2.40.70.10">
    <property type="entry name" value="Acid Proteases"/>
    <property type="match status" value="1"/>
</dbReference>
<accession>A0A151S5H6</accession>
<evidence type="ECO:0000313" key="1">
    <source>
        <dbReference type="EMBL" id="KYP50042.1"/>
    </source>
</evidence>
<dbReference type="EMBL" id="KQ483463">
    <property type="protein sequence ID" value="KYP50042.1"/>
    <property type="molecule type" value="Genomic_DNA"/>
</dbReference>
<sequence length="171" mass="19836">MKELLTKKRKLITIGNLSVGKAWLDLGTSINLMPLSMLQRIGDVEVRPTRMTLQLADRSIKYPHGIVEDLLGDEVNFNIFEAMKHPNDKKDFFRVDVMDEVCLEAERKFSLAIPVEKALNFDMKAAGEKRKLQLHELEEMRLQAYESSKIYKSKVKSYHDRKIVQRNFQPG</sequence>
<dbReference type="PANTHER" id="PTHR33067">
    <property type="entry name" value="RNA-DIRECTED DNA POLYMERASE-RELATED"/>
    <property type="match status" value="1"/>
</dbReference>